<dbReference type="Pfam" id="PF12697">
    <property type="entry name" value="Abhydrolase_6"/>
    <property type="match status" value="1"/>
</dbReference>
<dbReference type="EMBL" id="JAACJK010000223">
    <property type="protein sequence ID" value="KAF5313614.1"/>
    <property type="molecule type" value="Genomic_DNA"/>
</dbReference>
<dbReference type="InterPro" id="IPR029058">
    <property type="entry name" value="AB_hydrolase_fold"/>
</dbReference>
<dbReference type="SUPFAM" id="SSF53474">
    <property type="entry name" value="alpha/beta-Hydrolases"/>
    <property type="match status" value="1"/>
</dbReference>
<dbReference type="GO" id="GO:0052651">
    <property type="term" value="P:monoacylglycerol catabolic process"/>
    <property type="evidence" value="ECO:0007669"/>
    <property type="project" value="TreeGrafter"/>
</dbReference>
<keyword evidence="1" id="KW-1133">Transmembrane helix</keyword>
<evidence type="ECO:0000259" key="2">
    <source>
        <dbReference type="Pfam" id="PF12697"/>
    </source>
</evidence>
<keyword evidence="1" id="KW-0472">Membrane</keyword>
<dbReference type="AlphaFoldDB" id="A0A8H5AZ66"/>
<dbReference type="GO" id="GO:0047372">
    <property type="term" value="F:monoacylglycerol lipase activity"/>
    <property type="evidence" value="ECO:0007669"/>
    <property type="project" value="TreeGrafter"/>
</dbReference>
<evidence type="ECO:0000313" key="4">
    <source>
        <dbReference type="Proteomes" id="UP000541558"/>
    </source>
</evidence>
<name>A0A8H5AZ66_9AGAR</name>
<evidence type="ECO:0000256" key="1">
    <source>
        <dbReference type="SAM" id="Phobius"/>
    </source>
</evidence>
<dbReference type="GO" id="GO:0004622">
    <property type="term" value="F:phosphatidylcholine lysophospholipase activity"/>
    <property type="evidence" value="ECO:0007669"/>
    <property type="project" value="TreeGrafter"/>
</dbReference>
<dbReference type="Proteomes" id="UP000541558">
    <property type="component" value="Unassembled WGS sequence"/>
</dbReference>
<dbReference type="GO" id="GO:0005789">
    <property type="term" value="C:endoplasmic reticulum membrane"/>
    <property type="evidence" value="ECO:0007669"/>
    <property type="project" value="TreeGrafter"/>
</dbReference>
<feature type="transmembrane region" description="Helical" evidence="1">
    <location>
        <begin position="89"/>
        <end position="109"/>
    </location>
</feature>
<keyword evidence="4" id="KW-1185">Reference proteome</keyword>
<proteinExistence type="predicted"/>
<reference evidence="3 4" key="1">
    <citation type="journal article" date="2020" name="ISME J.">
        <title>Uncovering the hidden diversity of litter-decomposition mechanisms in mushroom-forming fungi.</title>
        <authorList>
            <person name="Floudas D."/>
            <person name="Bentzer J."/>
            <person name="Ahren D."/>
            <person name="Johansson T."/>
            <person name="Persson P."/>
            <person name="Tunlid A."/>
        </authorList>
    </citation>
    <scope>NUCLEOTIDE SEQUENCE [LARGE SCALE GENOMIC DNA]</scope>
    <source>
        <strain evidence="3 4">CBS 175.51</strain>
    </source>
</reference>
<protein>
    <recommendedName>
        <fullName evidence="2">AB hydrolase-1 domain-containing protein</fullName>
    </recommendedName>
</protein>
<dbReference type="PANTHER" id="PTHR12277">
    <property type="entry name" value="ALPHA/BETA HYDROLASE DOMAIN-CONTAINING PROTEIN"/>
    <property type="match status" value="1"/>
</dbReference>
<organism evidence="3 4">
    <name type="scientific">Ephemerocybe angulata</name>
    <dbReference type="NCBI Taxonomy" id="980116"/>
    <lineage>
        <taxon>Eukaryota</taxon>
        <taxon>Fungi</taxon>
        <taxon>Dikarya</taxon>
        <taxon>Basidiomycota</taxon>
        <taxon>Agaricomycotina</taxon>
        <taxon>Agaricomycetes</taxon>
        <taxon>Agaricomycetidae</taxon>
        <taxon>Agaricales</taxon>
        <taxon>Agaricineae</taxon>
        <taxon>Psathyrellaceae</taxon>
        <taxon>Ephemerocybe</taxon>
    </lineage>
</organism>
<gene>
    <name evidence="3" type="ORF">D9611_010222</name>
</gene>
<feature type="domain" description="AB hydrolase-1" evidence="2">
    <location>
        <begin position="204"/>
        <end position="387"/>
    </location>
</feature>
<sequence>MRSYGLSRWQTTDVMKHDWPGAVPMIKAANPLVKGVDFSAPICPFNTCHDTTGAVSISLSLTTTMKAILEPEKPQQAGSKDVFTVARRAAVGLIIAYVAVILFIMLPAIQTYTIYAHHIDVWGFKKFEHPEHYGLAPGKTVNMKLTSSDNTTIGAWFIFSDHFYRTLPHPHLHTHVPGATTSHDAIQATSSKHIPEAVGTTPTILFLHGNTGTRAHKLRTILYSSLTARLGANILAIDYRGFGDSSGHPSVQGVGRDARAGFDYLVQQGAKPEDILIVGHSLGTAVAGLLASELGREKVHFRGVVLMSPFSSIRTLLDQYYLLGCLPLFKPLAKVPMMPRVLSWSLKHGFDTLSLVPDIKSDVLIAHAEDDWDIPHTHSSALFNAFLDPSEPFAAPNTSVSTTHISGYGSFSQARVANRNVALLKTERGGHDLGKVEGVQDTIGRLFGLYSA</sequence>
<dbReference type="PANTHER" id="PTHR12277:SF194">
    <property type="entry name" value="FI04476P"/>
    <property type="match status" value="1"/>
</dbReference>
<evidence type="ECO:0000313" key="3">
    <source>
        <dbReference type="EMBL" id="KAF5313614.1"/>
    </source>
</evidence>
<comment type="caution">
    <text evidence="3">The sequence shown here is derived from an EMBL/GenBank/DDBJ whole genome shotgun (WGS) entry which is preliminary data.</text>
</comment>
<dbReference type="Gene3D" id="3.40.50.1820">
    <property type="entry name" value="alpha/beta hydrolase"/>
    <property type="match status" value="1"/>
</dbReference>
<keyword evidence="1" id="KW-0812">Transmembrane</keyword>
<dbReference type="GO" id="GO:0006660">
    <property type="term" value="P:phosphatidylserine catabolic process"/>
    <property type="evidence" value="ECO:0007669"/>
    <property type="project" value="TreeGrafter"/>
</dbReference>
<dbReference type="OrthoDB" id="446723at2759"/>
<accession>A0A8H5AZ66</accession>
<dbReference type="InterPro" id="IPR000073">
    <property type="entry name" value="AB_hydrolase_1"/>
</dbReference>